<protein>
    <submittedName>
        <fullName evidence="4">PiggyBac transposable element-derived protein 4-like</fullName>
    </submittedName>
</protein>
<proteinExistence type="predicted"/>
<keyword evidence="3" id="KW-1185">Reference proteome</keyword>
<evidence type="ECO:0000313" key="3">
    <source>
        <dbReference type="Proteomes" id="UP000322000"/>
    </source>
</evidence>
<dbReference type="GeneID" id="113502026"/>
<dbReference type="KEGG" id="tnl:113502026"/>
<dbReference type="InParanoid" id="A0A7E5WGC8"/>
<feature type="compositionally biased region" description="Basic and acidic residues" evidence="1">
    <location>
        <begin position="1"/>
        <end position="16"/>
    </location>
</feature>
<name>A0A7E5WGC8_TRINI</name>
<dbReference type="InterPro" id="IPR029526">
    <property type="entry name" value="PGBD"/>
</dbReference>
<dbReference type="PANTHER" id="PTHR46599:SF3">
    <property type="entry name" value="PIGGYBAC TRANSPOSABLE ELEMENT-DERIVED PROTEIN 4"/>
    <property type="match status" value="1"/>
</dbReference>
<feature type="region of interest" description="Disordered" evidence="1">
    <location>
        <begin position="1"/>
        <end position="92"/>
    </location>
</feature>
<gene>
    <name evidence="4" type="primary">LOC113502026</name>
</gene>
<feature type="compositionally biased region" description="Low complexity" evidence="1">
    <location>
        <begin position="46"/>
        <end position="61"/>
    </location>
</feature>
<dbReference type="PANTHER" id="PTHR46599">
    <property type="entry name" value="PIGGYBAC TRANSPOSABLE ELEMENT-DERIVED PROTEIN 4"/>
    <property type="match status" value="1"/>
</dbReference>
<evidence type="ECO:0000256" key="1">
    <source>
        <dbReference type="SAM" id="MobiDB-lite"/>
    </source>
</evidence>
<accession>A0A7E5WGC8</accession>
<evidence type="ECO:0000259" key="2">
    <source>
        <dbReference type="Pfam" id="PF13843"/>
    </source>
</evidence>
<sequence length="516" mass="59000">MASRDSYEKEQKRIQDLFDAALSSESSHDPFEDDGEFGSDADFQPSGEESSSSEGEAQASQMRHKQHRTAAVSSGESTSSSSSDTDDPDELSNHVIQSSEIPVNQEPAPLVPGVFVNDEENTNVDQVTSDQPNPTNTSPRVSDIPLADESWSHTIAEIPDFNFDSSQCGITVNVDDMNGVLDFFYLAFPQNYIGYLVNCTNSYGNALCNSNRPHTRHSRKMAYREVTSEEIMKFLGLSLLKGHIKCPKQRNLFSLSDPLHYHPIFSFIMSGRRYEQILRCLYASELEAKGETKVVKFIDMMTLNFRKIYNAGKELSLDESLLLFRGRLHFRQYIKSKKARYGIKFYELTTSDGYVLNMKMYSGKEAPEQNLGENGSKTEKLVLRLMRPYLLHGHHLFMDNYYNSVNLSQKLIDLKTHCTGTLRANRKENPVYIVKKKLKRGEHVWARKNKVYVSKWKDKRPVMMITTGQHPSIVEVSNRFGKRRLKPAEVELYNRYMSGIDRSDQLISYYSCPEKL</sequence>
<dbReference type="FunCoup" id="A0A7E5WGC8">
    <property type="interactions" value="58"/>
</dbReference>
<feature type="domain" description="PiggyBac transposable element-derived protein" evidence="2">
    <location>
        <begin position="182"/>
        <end position="512"/>
    </location>
</feature>
<dbReference type="Proteomes" id="UP000322000">
    <property type="component" value="Chromosome 16"/>
</dbReference>
<reference evidence="4" key="1">
    <citation type="submission" date="2025-08" db="UniProtKB">
        <authorList>
            <consortium name="RefSeq"/>
        </authorList>
    </citation>
    <scope>IDENTIFICATION</scope>
</reference>
<dbReference type="OrthoDB" id="118105at2759"/>
<dbReference type="RefSeq" id="XP_026739186.1">
    <property type="nucleotide sequence ID" value="XM_026883385.1"/>
</dbReference>
<organism evidence="3 4">
    <name type="scientific">Trichoplusia ni</name>
    <name type="common">Cabbage looper</name>
    <dbReference type="NCBI Taxonomy" id="7111"/>
    <lineage>
        <taxon>Eukaryota</taxon>
        <taxon>Metazoa</taxon>
        <taxon>Ecdysozoa</taxon>
        <taxon>Arthropoda</taxon>
        <taxon>Hexapoda</taxon>
        <taxon>Insecta</taxon>
        <taxon>Pterygota</taxon>
        <taxon>Neoptera</taxon>
        <taxon>Endopterygota</taxon>
        <taxon>Lepidoptera</taxon>
        <taxon>Glossata</taxon>
        <taxon>Ditrysia</taxon>
        <taxon>Noctuoidea</taxon>
        <taxon>Noctuidae</taxon>
        <taxon>Plusiinae</taxon>
        <taxon>Trichoplusia</taxon>
    </lineage>
</organism>
<feature type="compositionally biased region" description="Low complexity" evidence="1">
    <location>
        <begin position="73"/>
        <end position="83"/>
    </location>
</feature>
<dbReference type="AlphaFoldDB" id="A0A7E5WGC8"/>
<dbReference type="Pfam" id="PF13843">
    <property type="entry name" value="DDE_Tnp_1_7"/>
    <property type="match status" value="1"/>
</dbReference>
<evidence type="ECO:0000313" key="4">
    <source>
        <dbReference type="RefSeq" id="XP_026739186.1"/>
    </source>
</evidence>